<proteinExistence type="predicted"/>
<feature type="domain" description="HTH merR-type" evidence="2">
    <location>
        <begin position="3"/>
        <end position="72"/>
    </location>
</feature>
<dbReference type="SMART" id="SM00422">
    <property type="entry name" value="HTH_MERR"/>
    <property type="match status" value="1"/>
</dbReference>
<dbReference type="Pfam" id="PF13411">
    <property type="entry name" value="MerR_1"/>
    <property type="match status" value="1"/>
</dbReference>
<dbReference type="EMBL" id="JBHSRF010000014">
    <property type="protein sequence ID" value="MFC6082086.1"/>
    <property type="molecule type" value="Genomic_DNA"/>
</dbReference>
<dbReference type="PROSITE" id="PS50937">
    <property type="entry name" value="HTH_MERR_2"/>
    <property type="match status" value="1"/>
</dbReference>
<keyword evidence="4" id="KW-1185">Reference proteome</keyword>
<dbReference type="Proteomes" id="UP001596137">
    <property type="component" value="Unassembled WGS sequence"/>
</dbReference>
<evidence type="ECO:0000259" key="2">
    <source>
        <dbReference type="PROSITE" id="PS50937"/>
    </source>
</evidence>
<dbReference type="SUPFAM" id="SSF46955">
    <property type="entry name" value="Putative DNA-binding domain"/>
    <property type="match status" value="1"/>
</dbReference>
<dbReference type="RefSeq" id="WP_380751332.1">
    <property type="nucleotide sequence ID" value="NZ_JBHSRF010000014.1"/>
</dbReference>
<dbReference type="InterPro" id="IPR000551">
    <property type="entry name" value="MerR-type_HTH_dom"/>
</dbReference>
<dbReference type="InterPro" id="IPR047057">
    <property type="entry name" value="MerR_fam"/>
</dbReference>
<keyword evidence="1" id="KW-0238">DNA-binding</keyword>
<evidence type="ECO:0000256" key="1">
    <source>
        <dbReference type="ARBA" id="ARBA00023125"/>
    </source>
</evidence>
<dbReference type="CDD" id="cd01109">
    <property type="entry name" value="HTH_YyaN"/>
    <property type="match status" value="1"/>
</dbReference>
<comment type="caution">
    <text evidence="3">The sequence shown here is derived from an EMBL/GenBank/DDBJ whole genome shotgun (WGS) entry which is preliminary data.</text>
</comment>
<accession>A0ABW1NGH2</accession>
<dbReference type="PANTHER" id="PTHR30204">
    <property type="entry name" value="REDOX-CYCLING DRUG-SENSING TRANSCRIPTIONAL ACTIVATOR SOXR"/>
    <property type="match status" value="1"/>
</dbReference>
<evidence type="ECO:0000313" key="3">
    <source>
        <dbReference type="EMBL" id="MFC6082086.1"/>
    </source>
</evidence>
<evidence type="ECO:0000313" key="4">
    <source>
        <dbReference type="Proteomes" id="UP001596137"/>
    </source>
</evidence>
<dbReference type="InterPro" id="IPR009061">
    <property type="entry name" value="DNA-bd_dom_put_sf"/>
</dbReference>
<gene>
    <name evidence="3" type="ORF">ACFP1K_13040</name>
</gene>
<sequence>MSVYTPAQAAEETGFSLDTLRYYERIGLLTPIERNAAGQRRFTDDDIGWLGMLRCLRGTGMPIAEMLRFAKLVRAGDHTVEDRIAVLEEHDRTVEAQIASLREKQSAIQFKIRYYRDVLALNDLATTCAPDTARLHDDADA</sequence>
<dbReference type="PANTHER" id="PTHR30204:SF98">
    <property type="entry name" value="HTH-TYPE TRANSCRIPTIONAL REGULATOR ADHR"/>
    <property type="match status" value="1"/>
</dbReference>
<protein>
    <submittedName>
        <fullName evidence="3">MerR family transcriptional regulator</fullName>
    </submittedName>
</protein>
<name>A0ABW1NGH2_9ACTN</name>
<organism evidence="3 4">
    <name type="scientific">Sphaerisporangium aureirubrum</name>
    <dbReference type="NCBI Taxonomy" id="1544736"/>
    <lineage>
        <taxon>Bacteria</taxon>
        <taxon>Bacillati</taxon>
        <taxon>Actinomycetota</taxon>
        <taxon>Actinomycetes</taxon>
        <taxon>Streptosporangiales</taxon>
        <taxon>Streptosporangiaceae</taxon>
        <taxon>Sphaerisporangium</taxon>
    </lineage>
</organism>
<reference evidence="4" key="1">
    <citation type="journal article" date="2019" name="Int. J. Syst. Evol. Microbiol.">
        <title>The Global Catalogue of Microorganisms (GCM) 10K type strain sequencing project: providing services to taxonomists for standard genome sequencing and annotation.</title>
        <authorList>
            <consortium name="The Broad Institute Genomics Platform"/>
            <consortium name="The Broad Institute Genome Sequencing Center for Infectious Disease"/>
            <person name="Wu L."/>
            <person name="Ma J."/>
        </authorList>
    </citation>
    <scope>NUCLEOTIDE SEQUENCE [LARGE SCALE GENOMIC DNA]</scope>
    <source>
        <strain evidence="4">JCM 30346</strain>
    </source>
</reference>
<dbReference type="Gene3D" id="1.10.1660.10">
    <property type="match status" value="1"/>
</dbReference>